<organism evidence="3 4">
    <name type="scientific">Streptomyces hirsutus</name>
    <dbReference type="NCBI Taxonomy" id="35620"/>
    <lineage>
        <taxon>Bacteria</taxon>
        <taxon>Bacillati</taxon>
        <taxon>Actinomycetota</taxon>
        <taxon>Actinomycetes</taxon>
        <taxon>Kitasatosporales</taxon>
        <taxon>Streptomycetaceae</taxon>
        <taxon>Streptomyces</taxon>
    </lineage>
</organism>
<dbReference type="InterPro" id="IPR005509">
    <property type="entry name" value="AfsA_hotdog_dom"/>
</dbReference>
<dbReference type="Pfam" id="PF03756">
    <property type="entry name" value="AfsA"/>
    <property type="match status" value="2"/>
</dbReference>
<feature type="domain" description="A-factor biosynthesis hotdog" evidence="2">
    <location>
        <begin position="22"/>
        <end position="154"/>
    </location>
</feature>
<sequence>MSITASNPATHISSAIAVPREYVHKSAQSEVLPTGWSPAGPDCHRVTARWPLTHPFYGPVGGFHAPMLVAESVRQCVPLLSHVAYDVPFGHRQVWSRFRYEIDPAALAVSDAPAEVEMRVTCPEVVRRAGRLVSVDMRVHLSVDGRPLGTAFTRFADLSPAVYPRLRGLYADIDEAYRRAIPLAPPTAPASVARTGFADVVLSPTTCPALHQLRVDLTHPALFDHPVDHAPGMLLLEAARQATHAQAHPWPVIAMAMEAEFAQYVELDAPCWIHTGPSGEDSGRGDGGLPGDGRGPVDDGPGAAPVCVTAVQNEACAFTATVTPTATPGA</sequence>
<name>A0ABZ1GE33_9ACTN</name>
<dbReference type="EMBL" id="CP109134">
    <property type="protein sequence ID" value="WSD04392.1"/>
    <property type="molecule type" value="Genomic_DNA"/>
</dbReference>
<dbReference type="NCBIfam" id="NF041195">
    <property type="entry name" value="ScbA_BarX_GamBu"/>
    <property type="match status" value="1"/>
</dbReference>
<evidence type="ECO:0000256" key="1">
    <source>
        <dbReference type="SAM" id="MobiDB-lite"/>
    </source>
</evidence>
<proteinExistence type="predicted"/>
<reference evidence="3 4" key="1">
    <citation type="submission" date="2022-10" db="EMBL/GenBank/DDBJ databases">
        <title>The complete genomes of actinobacterial strains from the NBC collection.</title>
        <authorList>
            <person name="Joergensen T.S."/>
            <person name="Alvarez Arevalo M."/>
            <person name="Sterndorff E.B."/>
            <person name="Faurdal D."/>
            <person name="Vuksanovic O."/>
            <person name="Mourched A.-S."/>
            <person name="Charusanti P."/>
            <person name="Shaw S."/>
            <person name="Blin K."/>
            <person name="Weber T."/>
        </authorList>
    </citation>
    <scope>NUCLEOTIDE SEQUENCE [LARGE SCALE GENOMIC DNA]</scope>
    <source>
        <strain evidence="3 4">NBC 01753</strain>
    </source>
</reference>
<evidence type="ECO:0000313" key="4">
    <source>
        <dbReference type="Proteomes" id="UP001335325"/>
    </source>
</evidence>
<dbReference type="RefSeq" id="WP_326750722.1">
    <property type="nucleotide sequence ID" value="NZ_CP109134.1"/>
</dbReference>
<protein>
    <recommendedName>
        <fullName evidence="2">A-factor biosynthesis hotdog domain-containing protein</fullName>
    </recommendedName>
</protein>
<accession>A0ABZ1GE33</accession>
<keyword evidence="4" id="KW-1185">Reference proteome</keyword>
<dbReference type="Proteomes" id="UP001335325">
    <property type="component" value="Chromosome"/>
</dbReference>
<feature type="compositionally biased region" description="Gly residues" evidence="1">
    <location>
        <begin position="285"/>
        <end position="294"/>
    </location>
</feature>
<dbReference type="GeneID" id="91540994"/>
<evidence type="ECO:0000259" key="2">
    <source>
        <dbReference type="Pfam" id="PF03756"/>
    </source>
</evidence>
<evidence type="ECO:0000313" key="3">
    <source>
        <dbReference type="EMBL" id="WSD04392.1"/>
    </source>
</evidence>
<feature type="domain" description="A-factor biosynthesis hotdog" evidence="2">
    <location>
        <begin position="198"/>
        <end position="277"/>
    </location>
</feature>
<feature type="region of interest" description="Disordered" evidence="1">
    <location>
        <begin position="275"/>
        <end position="305"/>
    </location>
</feature>
<dbReference type="InterPro" id="IPR047757">
    <property type="entry name" value="AfsA-like"/>
</dbReference>
<gene>
    <name evidence="3" type="ORF">OIE73_00445</name>
</gene>